<evidence type="ECO:0000256" key="1">
    <source>
        <dbReference type="SAM" id="MobiDB-lite"/>
    </source>
</evidence>
<name>A0A8H5HKV2_9AGAR</name>
<evidence type="ECO:0000313" key="3">
    <source>
        <dbReference type="EMBL" id="KAF5385381.1"/>
    </source>
</evidence>
<feature type="compositionally biased region" description="Polar residues" evidence="1">
    <location>
        <begin position="58"/>
        <end position="74"/>
    </location>
</feature>
<dbReference type="Gene3D" id="3.40.50.11350">
    <property type="match status" value="1"/>
</dbReference>
<keyword evidence="2" id="KW-0472">Membrane</keyword>
<gene>
    <name evidence="3" type="ORF">D9615_001072</name>
</gene>
<comment type="caution">
    <text evidence="3">The sequence shown here is derived from an EMBL/GenBank/DDBJ whole genome shotgun (WGS) entry which is preliminary data.</text>
</comment>
<dbReference type="PANTHER" id="PTHR13132:SF29">
    <property type="entry name" value="ALPHA-(1,6)-FUCOSYLTRANSFERASE"/>
    <property type="match status" value="1"/>
</dbReference>
<evidence type="ECO:0000313" key="4">
    <source>
        <dbReference type="Proteomes" id="UP000565441"/>
    </source>
</evidence>
<dbReference type="GO" id="GO:0046921">
    <property type="term" value="F:alpha-(1-&gt;6)-fucosyltransferase activity"/>
    <property type="evidence" value="ECO:0007669"/>
    <property type="project" value="TreeGrafter"/>
</dbReference>
<dbReference type="PANTHER" id="PTHR13132">
    <property type="entry name" value="ALPHA- 1,6 -FUCOSYLTRANSFERASE"/>
    <property type="match status" value="1"/>
</dbReference>
<sequence>MARPRPLTNITSARSNPPEYQSLTPRTPHSRSGRAEEGYTEFELQQLNENDDDYGDPGQQQAVPLLSSSASDTFPTRGYRSRGDDHEPRSDWDKRDKGQLQSTVLSRLPLAMGSLLGIFLLFLIYLSYNRPEKLQKYLGILPANQTNLTAPVSAHQNTTKGQDSHLVISYANYTTFPLRPVEYLAECGKLNKGYMSHGKYWEPHDMGVMDVVHPKGEEHDGVCTSTITYMLGGEVGLLADLALLAQAAALSRERNRTFLIDDTYWNRGKWTDHFLDVRDTQPGPEPGCKAPPPEGSASKNLWLVLDWQDFLLCRHWVINSRTAKFHLGHGYEAYEDPYAHNLNRLKPQFKFAEDSFLNTIRPNRENSRLIQKARSELASVASPNGASFDSYIAVHLRRGDREPSFFKGKYVPAENFVQAVTDAWSRLNPDKSPENLSIYVASDSPAAQREVTDLTASRYTTFSLFQSADPELQALASPVEYIQKEFNQLETTARIRATQGMIVDFALLSGLWATDDDPLPQATICTISSNVCTMAAVGLGWDDAFGTVGAMGHIDDDHKRWVEIDQRGAIVPVWAPFELF</sequence>
<feature type="region of interest" description="Disordered" evidence="1">
    <location>
        <begin position="1"/>
        <end position="96"/>
    </location>
</feature>
<reference evidence="3 4" key="1">
    <citation type="journal article" date="2020" name="ISME J.">
        <title>Uncovering the hidden diversity of litter-decomposition mechanisms in mushroom-forming fungi.</title>
        <authorList>
            <person name="Floudas D."/>
            <person name="Bentzer J."/>
            <person name="Ahren D."/>
            <person name="Johansson T."/>
            <person name="Persson P."/>
            <person name="Tunlid A."/>
        </authorList>
    </citation>
    <scope>NUCLEOTIDE SEQUENCE [LARGE SCALE GENOMIC DNA]</scope>
    <source>
        <strain evidence="3 4">CBS 661.87</strain>
    </source>
</reference>
<proteinExistence type="predicted"/>
<protein>
    <submittedName>
        <fullName evidence="3">Uncharacterized protein</fullName>
    </submittedName>
</protein>
<dbReference type="Proteomes" id="UP000565441">
    <property type="component" value="Unassembled WGS sequence"/>
</dbReference>
<feature type="compositionally biased region" description="Polar residues" evidence="1">
    <location>
        <begin position="8"/>
        <end position="27"/>
    </location>
</feature>
<keyword evidence="2" id="KW-0812">Transmembrane</keyword>
<feature type="compositionally biased region" description="Basic and acidic residues" evidence="1">
    <location>
        <begin position="81"/>
        <end position="96"/>
    </location>
</feature>
<dbReference type="AlphaFoldDB" id="A0A8H5HKV2"/>
<dbReference type="EMBL" id="JAACJP010000004">
    <property type="protein sequence ID" value="KAF5385381.1"/>
    <property type="molecule type" value="Genomic_DNA"/>
</dbReference>
<keyword evidence="4" id="KW-1185">Reference proteome</keyword>
<keyword evidence="2" id="KW-1133">Transmembrane helix</keyword>
<dbReference type="OrthoDB" id="2392789at2759"/>
<dbReference type="GO" id="GO:0006487">
    <property type="term" value="P:protein N-linked glycosylation"/>
    <property type="evidence" value="ECO:0007669"/>
    <property type="project" value="TreeGrafter"/>
</dbReference>
<accession>A0A8H5HKV2</accession>
<evidence type="ECO:0000256" key="2">
    <source>
        <dbReference type="SAM" id="Phobius"/>
    </source>
</evidence>
<organism evidence="3 4">
    <name type="scientific">Tricholomella constricta</name>
    <dbReference type="NCBI Taxonomy" id="117010"/>
    <lineage>
        <taxon>Eukaryota</taxon>
        <taxon>Fungi</taxon>
        <taxon>Dikarya</taxon>
        <taxon>Basidiomycota</taxon>
        <taxon>Agaricomycotina</taxon>
        <taxon>Agaricomycetes</taxon>
        <taxon>Agaricomycetidae</taxon>
        <taxon>Agaricales</taxon>
        <taxon>Tricholomatineae</taxon>
        <taxon>Lyophyllaceae</taxon>
        <taxon>Tricholomella</taxon>
    </lineage>
</organism>
<feature type="transmembrane region" description="Helical" evidence="2">
    <location>
        <begin position="104"/>
        <end position="128"/>
    </location>
</feature>